<dbReference type="InterPro" id="IPR041073">
    <property type="entry name" value="MobL"/>
</dbReference>
<name>A0A969PW52_9BACI</name>
<organism evidence="2 3">
    <name type="scientific">Alkalicoccus luteus</name>
    <dbReference type="NCBI Taxonomy" id="1237094"/>
    <lineage>
        <taxon>Bacteria</taxon>
        <taxon>Bacillati</taxon>
        <taxon>Bacillota</taxon>
        <taxon>Bacilli</taxon>
        <taxon>Bacillales</taxon>
        <taxon>Bacillaceae</taxon>
        <taxon>Alkalicoccus</taxon>
    </lineage>
</organism>
<dbReference type="Proteomes" id="UP000752012">
    <property type="component" value="Unassembled WGS sequence"/>
</dbReference>
<comment type="caution">
    <text evidence="2">The sequence shown here is derived from an EMBL/GenBank/DDBJ whole genome shotgun (WGS) entry which is preliminary data.</text>
</comment>
<evidence type="ECO:0000313" key="3">
    <source>
        <dbReference type="Proteomes" id="UP000752012"/>
    </source>
</evidence>
<dbReference type="RefSeq" id="WP_168008986.1">
    <property type="nucleotide sequence ID" value="NZ_JAATHJ010000035.1"/>
</dbReference>
<keyword evidence="3" id="KW-1185">Reference proteome</keyword>
<sequence length="389" mass="45864">MTSTDRKAAVIVTSKFVQSGSSTFSSYVTYLDRDEAKKEEPTFSSYNDYMDDGDKATSLFTAAHNSLSSKQKDDLKEVFQKGQERGSILYQDVISFDNNWLEENGIYDRKTKNVNEEKLKEVTRKAMKDMHDKNEMGNNLVWSGAIHHNTDNIHIHVASVDLSPSKDQRGKRKLKSLEGVKSTFVNKIQDRSAEHQKINDIIRKEIVHDKKERKTFSTFDRKFKKDFMQIYKQLPENKRYWSYGYENINHVKPALNQLTKDYINHHYKKEFNELDKRLDREVAELKRAYGEGGEHRYKDYKKNKMADLEKRMGNAFLSEMKSYDRQVKQIKSKKEAKKYTRKYERAKTNVAFKQMKYGLDRVVHSEMTTGKNQAAHERLQRDIERSNQR</sequence>
<gene>
    <name evidence="2" type="ORF">HCN83_15575</name>
</gene>
<dbReference type="NCBIfam" id="NF041498">
    <property type="entry name" value="MobP2"/>
    <property type="match status" value="1"/>
</dbReference>
<feature type="region of interest" description="Disordered" evidence="1">
    <location>
        <begin position="368"/>
        <end position="389"/>
    </location>
</feature>
<evidence type="ECO:0000256" key="1">
    <source>
        <dbReference type="SAM" id="MobiDB-lite"/>
    </source>
</evidence>
<dbReference type="AlphaFoldDB" id="A0A969PW52"/>
<protein>
    <submittedName>
        <fullName evidence="2">Uncharacterized protein</fullName>
    </submittedName>
</protein>
<reference evidence="2 3" key="1">
    <citation type="submission" date="2020-03" db="EMBL/GenBank/DDBJ databases">
        <title>Assessment of the enzymatic potential of alkaline-tolerant lipase obtained from Bacillus luteus H11 (technogenic soil) for the bioremediation of saline soils contaminated with petroleum substances.</title>
        <authorList>
            <person name="Kalwasinska A."/>
        </authorList>
    </citation>
    <scope>NUCLEOTIDE SEQUENCE [LARGE SCALE GENOMIC DNA]</scope>
    <source>
        <strain evidence="2 3">H11</strain>
    </source>
</reference>
<proteinExistence type="predicted"/>
<dbReference type="Pfam" id="PF18555">
    <property type="entry name" value="MobL"/>
    <property type="match status" value="1"/>
</dbReference>
<dbReference type="InterPro" id="IPR048101">
    <property type="entry name" value="MobP2"/>
</dbReference>
<accession>A0A969PW52</accession>
<dbReference type="EMBL" id="JAATHJ010000035">
    <property type="protein sequence ID" value="NJP38988.1"/>
    <property type="molecule type" value="Genomic_DNA"/>
</dbReference>
<feature type="compositionally biased region" description="Basic and acidic residues" evidence="1">
    <location>
        <begin position="374"/>
        <end position="389"/>
    </location>
</feature>
<evidence type="ECO:0000313" key="2">
    <source>
        <dbReference type="EMBL" id="NJP38988.1"/>
    </source>
</evidence>